<comment type="caution">
    <text evidence="2">The sequence shown here is derived from an EMBL/GenBank/DDBJ whole genome shotgun (WGS) entry which is preliminary data.</text>
</comment>
<dbReference type="EMBL" id="VBTH01000008">
    <property type="protein sequence ID" value="TLQ04278.1"/>
    <property type="molecule type" value="Genomic_DNA"/>
</dbReference>
<keyword evidence="1" id="KW-0812">Transmembrane</keyword>
<accession>A0A5R9BU96</accession>
<dbReference type="RefSeq" id="WP_138474322.1">
    <property type="nucleotide sequence ID" value="NZ_VBTH01000008.1"/>
</dbReference>
<feature type="transmembrane region" description="Helical" evidence="1">
    <location>
        <begin position="83"/>
        <end position="103"/>
    </location>
</feature>
<evidence type="ECO:0000313" key="2">
    <source>
        <dbReference type="EMBL" id="TLQ04278.1"/>
    </source>
</evidence>
<dbReference type="Proteomes" id="UP000305541">
    <property type="component" value="Unassembled WGS sequence"/>
</dbReference>
<dbReference type="AlphaFoldDB" id="A0A5R9BU96"/>
<organism evidence="2 3">
    <name type="scientific">Pediococcus stilesii</name>
    <dbReference type="NCBI Taxonomy" id="331679"/>
    <lineage>
        <taxon>Bacteria</taxon>
        <taxon>Bacillati</taxon>
        <taxon>Bacillota</taxon>
        <taxon>Bacilli</taxon>
        <taxon>Lactobacillales</taxon>
        <taxon>Lactobacillaceae</taxon>
        <taxon>Pediococcus</taxon>
    </lineage>
</organism>
<protein>
    <submittedName>
        <fullName evidence="2">Uncharacterized protein</fullName>
    </submittedName>
</protein>
<evidence type="ECO:0000313" key="3">
    <source>
        <dbReference type="Proteomes" id="UP000305541"/>
    </source>
</evidence>
<evidence type="ECO:0000256" key="1">
    <source>
        <dbReference type="SAM" id="Phobius"/>
    </source>
</evidence>
<reference evidence="2 3" key="1">
    <citation type="submission" date="2019-05" db="EMBL/GenBank/DDBJ databases">
        <title>The metagenome of a microbial culture collection derived from dairy environment covers the genomic content of the human microbiome.</title>
        <authorList>
            <person name="Roder T."/>
            <person name="Wuthrich D."/>
            <person name="Sattari Z."/>
            <person name="Von Ah U."/>
            <person name="Bar C."/>
            <person name="Ronchi F."/>
            <person name="Macpherson A.J."/>
            <person name="Ganal-Vonarburg S.C."/>
            <person name="Bruggmann R."/>
            <person name="Vergeres G."/>
        </authorList>
    </citation>
    <scope>NUCLEOTIDE SEQUENCE [LARGE SCALE GENOMIC DNA]</scope>
    <source>
        <strain evidence="2 3">FAM 18815</strain>
    </source>
</reference>
<proteinExistence type="predicted"/>
<sequence>MVSIEGLTVAANPLFNVHSTVWIRITWFVVLITGVVFVLSGSRLNEKDLLDALESGGSGENLLVVIIGWVMKLFHIKNSLKRAAVGIGSIMVVLAIIGIWINLDLWV</sequence>
<name>A0A5R9BU96_9LACO</name>
<feature type="transmembrane region" description="Helical" evidence="1">
    <location>
        <begin position="21"/>
        <end position="40"/>
    </location>
</feature>
<gene>
    <name evidence="2" type="ORF">FEZ51_05615</name>
</gene>
<keyword evidence="1" id="KW-0472">Membrane</keyword>
<keyword evidence="1" id="KW-1133">Transmembrane helix</keyword>